<dbReference type="InterPro" id="IPR036909">
    <property type="entry name" value="Cyt_c-like_dom_sf"/>
</dbReference>
<keyword evidence="3 6" id="KW-0479">Metal-binding</keyword>
<dbReference type="EMBL" id="QGGW01000005">
    <property type="protein sequence ID" value="PWK60211.1"/>
    <property type="molecule type" value="Genomic_DNA"/>
</dbReference>
<dbReference type="PRINTS" id="PR00604">
    <property type="entry name" value="CYTCHRMECIAB"/>
</dbReference>
<dbReference type="GO" id="GO:0020037">
    <property type="term" value="F:heme binding"/>
    <property type="evidence" value="ECO:0007669"/>
    <property type="project" value="InterPro"/>
</dbReference>
<dbReference type="AlphaFoldDB" id="A0A316GHZ6"/>
<evidence type="ECO:0000256" key="1">
    <source>
        <dbReference type="ARBA" id="ARBA00022448"/>
    </source>
</evidence>
<sequence length="171" mass="18579">MFDTMTITKAFASVCGGMLVLLLGGWAAESLYNIERHDDVRGFAILIEEEEAAPEAAEEVIEVAFADVYASADPAAGERLWRQCSACHVLEPGVNRVGPYLHGVVDRPKHAAEGFSYSAALMAQDGAWTPENLSAFLENPRAYAPGTAMAYNGMREVEDRANLIAYMATFQ</sequence>
<evidence type="ECO:0000256" key="3">
    <source>
        <dbReference type="ARBA" id="ARBA00022723"/>
    </source>
</evidence>
<reference evidence="8 9" key="1">
    <citation type="submission" date="2018-05" db="EMBL/GenBank/DDBJ databases">
        <title>Genomic Encyclopedia of Type Strains, Phase IV (KMG-IV): sequencing the most valuable type-strain genomes for metagenomic binning, comparative biology and taxonomic classification.</title>
        <authorList>
            <person name="Goeker M."/>
        </authorList>
    </citation>
    <scope>NUCLEOTIDE SEQUENCE [LARGE SCALE GENOMIC DNA]</scope>
    <source>
        <strain evidence="8 9">DSM 16097</strain>
    </source>
</reference>
<proteinExistence type="predicted"/>
<dbReference type="RefSeq" id="WP_109668694.1">
    <property type="nucleotide sequence ID" value="NZ_QGGW01000005.1"/>
</dbReference>
<dbReference type="SUPFAM" id="SSF46626">
    <property type="entry name" value="Cytochrome c"/>
    <property type="match status" value="1"/>
</dbReference>
<keyword evidence="5 6" id="KW-0408">Iron</keyword>
<dbReference type="PROSITE" id="PS51007">
    <property type="entry name" value="CYTC"/>
    <property type="match status" value="1"/>
</dbReference>
<evidence type="ECO:0000313" key="9">
    <source>
        <dbReference type="Proteomes" id="UP000245708"/>
    </source>
</evidence>
<feature type="domain" description="Cytochrome c" evidence="7">
    <location>
        <begin position="72"/>
        <end position="171"/>
    </location>
</feature>
<evidence type="ECO:0000256" key="6">
    <source>
        <dbReference type="PROSITE-ProRule" id="PRU00433"/>
    </source>
</evidence>
<evidence type="ECO:0000313" key="8">
    <source>
        <dbReference type="EMBL" id="PWK60211.1"/>
    </source>
</evidence>
<dbReference type="OrthoDB" id="9805828at2"/>
<dbReference type="InterPro" id="IPR002327">
    <property type="entry name" value="Cyt_c_1A/1B"/>
</dbReference>
<evidence type="ECO:0000256" key="4">
    <source>
        <dbReference type="ARBA" id="ARBA00022982"/>
    </source>
</evidence>
<protein>
    <submittedName>
        <fullName evidence="8">Cytochrome c</fullName>
    </submittedName>
</protein>
<dbReference type="Gene3D" id="1.10.760.10">
    <property type="entry name" value="Cytochrome c-like domain"/>
    <property type="match status" value="1"/>
</dbReference>
<organism evidence="8 9">
    <name type="scientific">Roseicyclus mahoneyensis</name>
    <dbReference type="NCBI Taxonomy" id="164332"/>
    <lineage>
        <taxon>Bacteria</taxon>
        <taxon>Pseudomonadati</taxon>
        <taxon>Pseudomonadota</taxon>
        <taxon>Alphaproteobacteria</taxon>
        <taxon>Rhodobacterales</taxon>
        <taxon>Roseobacteraceae</taxon>
        <taxon>Roseicyclus</taxon>
    </lineage>
</organism>
<comment type="caution">
    <text evidence="8">The sequence shown here is derived from an EMBL/GenBank/DDBJ whole genome shotgun (WGS) entry which is preliminary data.</text>
</comment>
<evidence type="ECO:0000259" key="7">
    <source>
        <dbReference type="PROSITE" id="PS51007"/>
    </source>
</evidence>
<gene>
    <name evidence="8" type="ORF">C7455_105195</name>
</gene>
<keyword evidence="2 6" id="KW-0349">Heme</keyword>
<dbReference type="GO" id="GO:0009055">
    <property type="term" value="F:electron transfer activity"/>
    <property type="evidence" value="ECO:0007669"/>
    <property type="project" value="InterPro"/>
</dbReference>
<dbReference type="InterPro" id="IPR009056">
    <property type="entry name" value="Cyt_c-like_dom"/>
</dbReference>
<keyword evidence="9" id="KW-1185">Reference proteome</keyword>
<name>A0A316GHZ6_9RHOB</name>
<evidence type="ECO:0000256" key="2">
    <source>
        <dbReference type="ARBA" id="ARBA00022617"/>
    </source>
</evidence>
<keyword evidence="4" id="KW-0249">Electron transport</keyword>
<accession>A0A316GHZ6</accession>
<keyword evidence="1" id="KW-0813">Transport</keyword>
<dbReference type="GO" id="GO:0046872">
    <property type="term" value="F:metal ion binding"/>
    <property type="evidence" value="ECO:0007669"/>
    <property type="project" value="UniProtKB-KW"/>
</dbReference>
<dbReference type="PANTHER" id="PTHR11961">
    <property type="entry name" value="CYTOCHROME C"/>
    <property type="match status" value="1"/>
</dbReference>
<evidence type="ECO:0000256" key="5">
    <source>
        <dbReference type="ARBA" id="ARBA00023004"/>
    </source>
</evidence>
<dbReference type="Proteomes" id="UP000245708">
    <property type="component" value="Unassembled WGS sequence"/>
</dbReference>